<reference evidence="8" key="1">
    <citation type="submission" date="2018-06" db="EMBL/GenBank/DDBJ databases">
        <authorList>
            <person name="Zhirakovskaya E."/>
        </authorList>
    </citation>
    <scope>NUCLEOTIDE SEQUENCE</scope>
</reference>
<dbReference type="Pfam" id="PF01207">
    <property type="entry name" value="Dus"/>
    <property type="match status" value="1"/>
</dbReference>
<dbReference type="AlphaFoldDB" id="A0A3B0Z7A6"/>
<gene>
    <name evidence="8" type="ORF">MNBD_GAMMA18-135</name>
</gene>
<comment type="cofactor">
    <cofactor evidence="1">
        <name>FMN</name>
        <dbReference type="ChEBI" id="CHEBI:58210"/>
    </cofactor>
</comment>
<evidence type="ECO:0000256" key="1">
    <source>
        <dbReference type="ARBA" id="ARBA00001917"/>
    </source>
</evidence>
<feature type="domain" description="DUS-like FMN-binding" evidence="7">
    <location>
        <begin position="5"/>
        <end position="259"/>
    </location>
</feature>
<dbReference type="PIRSF" id="PIRSF006621">
    <property type="entry name" value="Dus"/>
    <property type="match status" value="1"/>
</dbReference>
<keyword evidence="3" id="KW-0288">FMN</keyword>
<evidence type="ECO:0000256" key="6">
    <source>
        <dbReference type="ARBA" id="ARBA00023002"/>
    </source>
</evidence>
<dbReference type="InterPro" id="IPR042270">
    <property type="entry name" value="DusC_C"/>
</dbReference>
<dbReference type="PANTHER" id="PTHR45846">
    <property type="entry name" value="TRNA-DIHYDROURIDINE(47) SYNTHASE [NAD(P)(+)]-LIKE"/>
    <property type="match status" value="1"/>
</dbReference>
<proteinExistence type="predicted"/>
<name>A0A3B0Z7A6_9ZZZZ</name>
<evidence type="ECO:0000256" key="4">
    <source>
        <dbReference type="ARBA" id="ARBA00022694"/>
    </source>
</evidence>
<dbReference type="Gene3D" id="1.20.225.30">
    <property type="entry name" value="Dihydrouridine synthase, C-terminal recognition domain"/>
    <property type="match status" value="1"/>
</dbReference>
<keyword evidence="4" id="KW-0819">tRNA processing</keyword>
<dbReference type="GO" id="GO:0003723">
    <property type="term" value="F:RNA binding"/>
    <property type="evidence" value="ECO:0007669"/>
    <property type="project" value="TreeGrafter"/>
</dbReference>
<accession>A0A3B0Z7A6</accession>
<sequence>VTDRLLPRRVFRRTCPELLNDGCTPAGTPVTLQLLGGVPEIVAINAQRAVEMGAKGIDINFGCPSKFVNRKAGGAILLKEPQRVQQIVAAVREVVPDNIPFSAKVRLGYDDTSLTLENAHAVEAGGADSIVVHGRTKKEGYRPPADWQWIARIRASLTIPVVANGDINSLDDYLRCREISGCDDVMIGRGVVINPGLVQQIRRFQTGTGHTRLTWRSIVPLIETMLLDGITAGVAGRHIVSRLKQWLRYLKSHYHEAQQLFDNIRTLNDPHQVQRLLYE</sequence>
<dbReference type="CDD" id="cd02801">
    <property type="entry name" value="DUS_like_FMN"/>
    <property type="match status" value="1"/>
</dbReference>
<dbReference type="EMBL" id="UOFP01000027">
    <property type="protein sequence ID" value="VAW84083.1"/>
    <property type="molecule type" value="Genomic_DNA"/>
</dbReference>
<evidence type="ECO:0000256" key="2">
    <source>
        <dbReference type="ARBA" id="ARBA00022630"/>
    </source>
</evidence>
<evidence type="ECO:0000256" key="5">
    <source>
        <dbReference type="ARBA" id="ARBA00022857"/>
    </source>
</evidence>
<evidence type="ECO:0000259" key="7">
    <source>
        <dbReference type="Pfam" id="PF01207"/>
    </source>
</evidence>
<dbReference type="InterPro" id="IPR013785">
    <property type="entry name" value="Aldolase_TIM"/>
</dbReference>
<dbReference type="InterPro" id="IPR001269">
    <property type="entry name" value="DUS_fam"/>
</dbReference>
<keyword evidence="6" id="KW-0560">Oxidoreductase</keyword>
<dbReference type="GO" id="GO:0017150">
    <property type="term" value="F:tRNA dihydrouridine synthase activity"/>
    <property type="evidence" value="ECO:0007669"/>
    <property type="project" value="InterPro"/>
</dbReference>
<feature type="non-terminal residue" evidence="8">
    <location>
        <position position="1"/>
    </location>
</feature>
<dbReference type="SUPFAM" id="SSF51395">
    <property type="entry name" value="FMN-linked oxidoreductases"/>
    <property type="match status" value="1"/>
</dbReference>
<evidence type="ECO:0000256" key="3">
    <source>
        <dbReference type="ARBA" id="ARBA00022643"/>
    </source>
</evidence>
<dbReference type="InterPro" id="IPR018517">
    <property type="entry name" value="tRNA_hU_synthase_CS"/>
</dbReference>
<dbReference type="PANTHER" id="PTHR45846:SF1">
    <property type="entry name" value="TRNA-DIHYDROURIDINE(47) SYNTHASE [NAD(P)(+)]-LIKE"/>
    <property type="match status" value="1"/>
</dbReference>
<evidence type="ECO:0000313" key="8">
    <source>
        <dbReference type="EMBL" id="VAW84083.1"/>
    </source>
</evidence>
<keyword evidence="2" id="KW-0285">Flavoprotein</keyword>
<organism evidence="8">
    <name type="scientific">hydrothermal vent metagenome</name>
    <dbReference type="NCBI Taxonomy" id="652676"/>
    <lineage>
        <taxon>unclassified sequences</taxon>
        <taxon>metagenomes</taxon>
        <taxon>ecological metagenomes</taxon>
    </lineage>
</organism>
<protein>
    <submittedName>
        <fullName evidence="8">tRNA-dihydrouridine synthase DusB</fullName>
    </submittedName>
</protein>
<dbReference type="PROSITE" id="PS01136">
    <property type="entry name" value="UPF0034"/>
    <property type="match status" value="1"/>
</dbReference>
<dbReference type="GO" id="GO:0050660">
    <property type="term" value="F:flavin adenine dinucleotide binding"/>
    <property type="evidence" value="ECO:0007669"/>
    <property type="project" value="InterPro"/>
</dbReference>
<dbReference type="Gene3D" id="3.20.20.70">
    <property type="entry name" value="Aldolase class I"/>
    <property type="match status" value="1"/>
</dbReference>
<dbReference type="InterPro" id="IPR035587">
    <property type="entry name" value="DUS-like_FMN-bd"/>
</dbReference>
<keyword evidence="5" id="KW-0521">NADP</keyword>